<feature type="region of interest" description="Disordered" evidence="1">
    <location>
        <begin position="384"/>
        <end position="406"/>
    </location>
</feature>
<sequence>MVALSLPSSFGDFDAALQSSKRSRAMPGSINFADSESSLNSPDVFSPQDRHPSDDVSLRDGRPSSPISSVLANPSAMMGGADHNTQAQEQVRRRTFHPEMLVMVRPSGRALQQHPHNLQVQLLSPVTKSRSPERGATLSRSSSRSNERSEISGQTTQSGRSGSSGRNGVAPGSRITPLYNLDYHQIRTTAILDASTDQRVAKVTKRGIELEDFGLLQPQELVFGVNDVASSRISPDVIAEGSSMSATRRVQLIRRFRGLHEQVKKLNDRESGTSSQKGRSRSQSSPPTAQSLSNATFPMTPGAGRASGHVTEGYFWEIKQLNRGKLERNENERPAGPVATLDKIWSRFNTLHLAGEHVETPEPDSVPVRFEWIRDIFTDTLHDSPIGTPSVMSPRGSPDGRSSTNEETFSMRRIADIDRDTVDASAWTCSLVLGEHTYIPIGHLSPVRHHPMLVAQLVLPYPLPDLSYSGLAADHLGFTREELKDIVVTTALHLAIRESMNE</sequence>
<feature type="compositionally biased region" description="Polar residues" evidence="1">
    <location>
        <begin position="32"/>
        <end position="43"/>
    </location>
</feature>
<feature type="region of interest" description="Disordered" evidence="1">
    <location>
        <begin position="122"/>
        <end position="173"/>
    </location>
</feature>
<feature type="region of interest" description="Disordered" evidence="1">
    <location>
        <begin position="263"/>
        <end position="308"/>
    </location>
</feature>
<dbReference type="EMBL" id="CP119879">
    <property type="protein sequence ID" value="WFD35544.1"/>
    <property type="molecule type" value="Genomic_DNA"/>
</dbReference>
<feature type="compositionally biased region" description="Polar residues" evidence="1">
    <location>
        <begin position="286"/>
        <end position="297"/>
    </location>
</feature>
<gene>
    <name evidence="2" type="ORF">MCUN1_002400</name>
</gene>
<feature type="region of interest" description="Disordered" evidence="1">
    <location>
        <begin position="19"/>
        <end position="89"/>
    </location>
</feature>
<reference evidence="2" key="1">
    <citation type="submission" date="2023-03" db="EMBL/GenBank/DDBJ databases">
        <title>Mating type loci evolution in Malassezia.</title>
        <authorList>
            <person name="Coelho M.A."/>
        </authorList>
    </citation>
    <scope>NUCLEOTIDE SEQUENCE</scope>
    <source>
        <strain evidence="2">CBS 11721</strain>
    </source>
</reference>
<proteinExistence type="predicted"/>
<protein>
    <submittedName>
        <fullName evidence="2">Uncharacterized protein</fullName>
    </submittedName>
</protein>
<feature type="compositionally biased region" description="Low complexity" evidence="1">
    <location>
        <begin position="272"/>
        <end position="285"/>
    </location>
</feature>
<evidence type="ECO:0000313" key="3">
    <source>
        <dbReference type="Proteomes" id="UP001219933"/>
    </source>
</evidence>
<feature type="compositionally biased region" description="Low complexity" evidence="1">
    <location>
        <begin position="151"/>
        <end position="166"/>
    </location>
</feature>
<evidence type="ECO:0000313" key="2">
    <source>
        <dbReference type="EMBL" id="WFD35544.1"/>
    </source>
</evidence>
<accession>A0AAF0EUU1</accession>
<dbReference type="AlphaFoldDB" id="A0AAF0EUU1"/>
<name>A0AAF0EUU1_9BASI</name>
<organism evidence="2 3">
    <name type="scientific">Malassezia cuniculi</name>
    <dbReference type="NCBI Taxonomy" id="948313"/>
    <lineage>
        <taxon>Eukaryota</taxon>
        <taxon>Fungi</taxon>
        <taxon>Dikarya</taxon>
        <taxon>Basidiomycota</taxon>
        <taxon>Ustilaginomycotina</taxon>
        <taxon>Malasseziomycetes</taxon>
        <taxon>Malasseziales</taxon>
        <taxon>Malasseziaceae</taxon>
        <taxon>Malassezia</taxon>
    </lineage>
</organism>
<dbReference type="Proteomes" id="UP001219933">
    <property type="component" value="Chromosome 3"/>
</dbReference>
<keyword evidence="3" id="KW-1185">Reference proteome</keyword>
<evidence type="ECO:0000256" key="1">
    <source>
        <dbReference type="SAM" id="MobiDB-lite"/>
    </source>
</evidence>
<feature type="compositionally biased region" description="Basic and acidic residues" evidence="1">
    <location>
        <begin position="48"/>
        <end position="62"/>
    </location>
</feature>